<evidence type="ECO:0000256" key="16">
    <source>
        <dbReference type="RuleBase" id="RU000461"/>
    </source>
</evidence>
<keyword evidence="7 15" id="KW-0479">Metal-binding</keyword>
<comment type="similarity">
    <text evidence="4 16">Belongs to the cytochrome P450 family.</text>
</comment>
<evidence type="ECO:0000256" key="3">
    <source>
        <dbReference type="ARBA" id="ARBA00004406"/>
    </source>
</evidence>
<keyword evidence="12 16" id="KW-0503">Monooxygenase</keyword>
<comment type="subcellular location">
    <subcellularLocation>
        <location evidence="3">Endoplasmic reticulum membrane</location>
        <topology evidence="3">Peripheral membrane protein</topology>
    </subcellularLocation>
    <subcellularLocation>
        <location evidence="2">Microsome membrane</location>
        <topology evidence="2">Peripheral membrane protein</topology>
    </subcellularLocation>
</comment>
<evidence type="ECO:0000256" key="2">
    <source>
        <dbReference type="ARBA" id="ARBA00004174"/>
    </source>
</evidence>
<dbReference type="EC" id="1.14.14.1" evidence="5"/>
<dbReference type="InterPro" id="IPR017972">
    <property type="entry name" value="Cyt_P450_CS"/>
</dbReference>
<dbReference type="InterPro" id="IPR002401">
    <property type="entry name" value="Cyt_P450_E_grp-I"/>
</dbReference>
<comment type="cofactor">
    <cofactor evidence="1 15">
        <name>heme</name>
        <dbReference type="ChEBI" id="CHEBI:30413"/>
    </cofactor>
</comment>
<dbReference type="InterPro" id="IPR001128">
    <property type="entry name" value="Cyt_P450"/>
</dbReference>
<keyword evidence="6 15" id="KW-0349">Heme</keyword>
<name>A0A3B4B7N2_9GOBI</name>
<evidence type="ECO:0000256" key="11">
    <source>
        <dbReference type="ARBA" id="ARBA00023004"/>
    </source>
</evidence>
<dbReference type="PANTHER" id="PTHR24302:SF32">
    <property type="entry name" value="CYTOCHROME P450, FAMILY 3, SUBFAMILY A, POLYPEPTIDE 65"/>
    <property type="match status" value="1"/>
</dbReference>
<dbReference type="STRING" id="409849.ENSPMGP00000024534"/>
<dbReference type="Gene3D" id="1.10.630.10">
    <property type="entry name" value="Cytochrome P450"/>
    <property type="match status" value="1"/>
</dbReference>
<evidence type="ECO:0000313" key="19">
    <source>
        <dbReference type="Proteomes" id="UP000261520"/>
    </source>
</evidence>
<dbReference type="GO" id="GO:0016712">
    <property type="term" value="F:oxidoreductase activity, acting on paired donors, with incorporation or reduction of molecular oxygen, reduced flavin or flavoprotein as one donor, and incorporation of one atom of oxygen"/>
    <property type="evidence" value="ECO:0007669"/>
    <property type="project" value="UniProtKB-EC"/>
</dbReference>
<keyword evidence="17" id="KW-0812">Transmembrane</keyword>
<protein>
    <recommendedName>
        <fullName evidence="5">unspecific monooxygenase</fullName>
        <ecNumber evidence="5">1.14.14.1</ecNumber>
    </recommendedName>
</protein>
<evidence type="ECO:0000313" key="18">
    <source>
        <dbReference type="Ensembl" id="ENSPMGP00000024534.1"/>
    </source>
</evidence>
<dbReference type="Ensembl" id="ENSPMGT00000026138.1">
    <property type="protein sequence ID" value="ENSPMGP00000024534.1"/>
    <property type="gene ID" value="ENSPMGG00000019848.1"/>
</dbReference>
<dbReference type="Pfam" id="PF00067">
    <property type="entry name" value="p450"/>
    <property type="match status" value="1"/>
</dbReference>
<organism evidence="18 19">
    <name type="scientific">Periophthalmus magnuspinnatus</name>
    <dbReference type="NCBI Taxonomy" id="409849"/>
    <lineage>
        <taxon>Eukaryota</taxon>
        <taxon>Metazoa</taxon>
        <taxon>Chordata</taxon>
        <taxon>Craniata</taxon>
        <taxon>Vertebrata</taxon>
        <taxon>Euteleostomi</taxon>
        <taxon>Actinopterygii</taxon>
        <taxon>Neopterygii</taxon>
        <taxon>Teleostei</taxon>
        <taxon>Neoteleostei</taxon>
        <taxon>Acanthomorphata</taxon>
        <taxon>Gobiaria</taxon>
        <taxon>Gobiiformes</taxon>
        <taxon>Gobioidei</taxon>
        <taxon>Gobiidae</taxon>
        <taxon>Oxudercinae</taxon>
        <taxon>Periophthalmus</taxon>
    </lineage>
</organism>
<evidence type="ECO:0000256" key="10">
    <source>
        <dbReference type="ARBA" id="ARBA00023002"/>
    </source>
</evidence>
<dbReference type="PRINTS" id="PR00385">
    <property type="entry name" value="P450"/>
</dbReference>
<dbReference type="SUPFAM" id="SSF48264">
    <property type="entry name" value="Cytochrome P450"/>
    <property type="match status" value="1"/>
</dbReference>
<dbReference type="GO" id="GO:0008395">
    <property type="term" value="F:steroid hydroxylase activity"/>
    <property type="evidence" value="ECO:0007669"/>
    <property type="project" value="TreeGrafter"/>
</dbReference>
<dbReference type="InterPro" id="IPR036396">
    <property type="entry name" value="Cyt_P450_sf"/>
</dbReference>
<keyword evidence="19" id="KW-1185">Reference proteome</keyword>
<dbReference type="PANTHER" id="PTHR24302">
    <property type="entry name" value="CYTOCHROME P450 FAMILY 3"/>
    <property type="match status" value="1"/>
</dbReference>
<keyword evidence="9" id="KW-0492">Microsome</keyword>
<dbReference type="GO" id="GO:0020037">
    <property type="term" value="F:heme binding"/>
    <property type="evidence" value="ECO:0007669"/>
    <property type="project" value="InterPro"/>
</dbReference>
<keyword evidence="13 17" id="KW-0472">Membrane</keyword>
<evidence type="ECO:0000256" key="1">
    <source>
        <dbReference type="ARBA" id="ARBA00001971"/>
    </source>
</evidence>
<dbReference type="GO" id="GO:0005789">
    <property type="term" value="C:endoplasmic reticulum membrane"/>
    <property type="evidence" value="ECO:0007669"/>
    <property type="project" value="UniProtKB-SubCell"/>
</dbReference>
<dbReference type="FunFam" id="1.10.630.10:FF:000003">
    <property type="entry name" value="cytochrome P450 3A12-like isoform X2"/>
    <property type="match status" value="1"/>
</dbReference>
<evidence type="ECO:0000256" key="4">
    <source>
        <dbReference type="ARBA" id="ARBA00010617"/>
    </source>
</evidence>
<reference evidence="18" key="1">
    <citation type="submission" date="2025-08" db="UniProtKB">
        <authorList>
            <consortium name="Ensembl"/>
        </authorList>
    </citation>
    <scope>IDENTIFICATION</scope>
</reference>
<reference evidence="18" key="2">
    <citation type="submission" date="2025-09" db="UniProtKB">
        <authorList>
            <consortium name="Ensembl"/>
        </authorList>
    </citation>
    <scope>IDENTIFICATION</scope>
</reference>
<dbReference type="GO" id="GO:0005506">
    <property type="term" value="F:iron ion binding"/>
    <property type="evidence" value="ECO:0007669"/>
    <property type="project" value="InterPro"/>
</dbReference>
<evidence type="ECO:0000256" key="8">
    <source>
        <dbReference type="ARBA" id="ARBA00022824"/>
    </source>
</evidence>
<dbReference type="InterPro" id="IPR050705">
    <property type="entry name" value="Cytochrome_P450_3A"/>
</dbReference>
<feature type="binding site" description="axial binding residue" evidence="15">
    <location>
        <position position="443"/>
    </location>
    <ligand>
        <name>heme</name>
        <dbReference type="ChEBI" id="CHEBI:30413"/>
    </ligand>
    <ligandPart>
        <name>Fe</name>
        <dbReference type="ChEBI" id="CHEBI:18248"/>
    </ligandPart>
</feature>
<keyword evidence="11 15" id="KW-0408">Iron</keyword>
<dbReference type="PROSITE" id="PS00086">
    <property type="entry name" value="CYTOCHROME_P450"/>
    <property type="match status" value="1"/>
</dbReference>
<evidence type="ECO:0000256" key="5">
    <source>
        <dbReference type="ARBA" id="ARBA00012109"/>
    </source>
</evidence>
<evidence type="ECO:0000256" key="17">
    <source>
        <dbReference type="SAM" id="Phobius"/>
    </source>
</evidence>
<evidence type="ECO:0000256" key="12">
    <source>
        <dbReference type="ARBA" id="ARBA00023033"/>
    </source>
</evidence>
<evidence type="ECO:0000256" key="6">
    <source>
        <dbReference type="ARBA" id="ARBA00022617"/>
    </source>
</evidence>
<evidence type="ECO:0000256" key="14">
    <source>
        <dbReference type="ARBA" id="ARBA00047827"/>
    </source>
</evidence>
<keyword evidence="17" id="KW-1133">Transmembrane helix</keyword>
<keyword evidence="10 16" id="KW-0560">Oxidoreductase</keyword>
<sequence length="517" mass="59561">MTYLIFTVETWILLVTFFCLFVLYGSWTHGVFEKMGIPGPRPVLYMGTLTKTTSKVYFLADQECALQYGRVWGIYEMRQPMLAVMDPDMLRTILVKDCFTNFTNHRNLGLLGDLRNAMSLSDDDKWRRLRNIITPAYTSGQVKEMFKLMKYHSSKMVKSLKERAQRSEVITVKDVFGSYSIDVMGSCILSVDMDVTNNPPEELMRHASNLFNIPIPLFMLIGFFPFIIPVLDWLGVAFFSRSSFAFFKNIVEKIRQDRNNNSRKNHADLLQYLTCIQSSNKLKGETYEQVLSDHELLCQLVMFVVGGYDTSASALTFLAYNLAQNPHIMSRLQEEIDATFPNNAPVEYEALMQMEYLDCVFNENLRLYPSIARTDRVAKETVTIKGITIPKNMVVMVPFYALHRDPELWPEPEEFKPERFSKENKEKIHPYSYMPFGVGPRNCVGMRFAQAAVKLALVDVLRHYSFCVCEETEIPLEMSPTGLMGPVRPIRLRIQLRSDKEMTTYSKCTSTSNFSNL</sequence>
<comment type="catalytic activity">
    <reaction evidence="14">
        <text>an organic molecule + reduced [NADPH--hemoprotein reductase] + O2 = an alcohol + oxidized [NADPH--hemoprotein reductase] + H2O + H(+)</text>
        <dbReference type="Rhea" id="RHEA:17149"/>
        <dbReference type="Rhea" id="RHEA-COMP:11964"/>
        <dbReference type="Rhea" id="RHEA-COMP:11965"/>
        <dbReference type="ChEBI" id="CHEBI:15377"/>
        <dbReference type="ChEBI" id="CHEBI:15378"/>
        <dbReference type="ChEBI" id="CHEBI:15379"/>
        <dbReference type="ChEBI" id="CHEBI:30879"/>
        <dbReference type="ChEBI" id="CHEBI:57618"/>
        <dbReference type="ChEBI" id="CHEBI:58210"/>
        <dbReference type="ChEBI" id="CHEBI:142491"/>
        <dbReference type="EC" id="1.14.14.1"/>
    </reaction>
</comment>
<dbReference type="Proteomes" id="UP000261520">
    <property type="component" value="Unplaced"/>
</dbReference>
<feature type="transmembrane region" description="Helical" evidence="17">
    <location>
        <begin position="12"/>
        <end position="32"/>
    </location>
</feature>
<feature type="transmembrane region" description="Helical" evidence="17">
    <location>
        <begin position="210"/>
        <end position="231"/>
    </location>
</feature>
<evidence type="ECO:0000256" key="7">
    <source>
        <dbReference type="ARBA" id="ARBA00022723"/>
    </source>
</evidence>
<evidence type="ECO:0000256" key="15">
    <source>
        <dbReference type="PIRSR" id="PIRSR602401-1"/>
    </source>
</evidence>
<evidence type="ECO:0000256" key="9">
    <source>
        <dbReference type="ARBA" id="ARBA00022848"/>
    </source>
</evidence>
<dbReference type="PRINTS" id="PR00463">
    <property type="entry name" value="EP450I"/>
</dbReference>
<evidence type="ECO:0000256" key="13">
    <source>
        <dbReference type="ARBA" id="ARBA00023136"/>
    </source>
</evidence>
<keyword evidence="8" id="KW-0256">Endoplasmic reticulum</keyword>
<dbReference type="AlphaFoldDB" id="A0A3B4B7N2"/>
<accession>A0A3B4B7N2</accession>
<proteinExistence type="inferred from homology"/>